<comment type="caution">
    <text evidence="1">The sequence shown here is derived from an EMBL/GenBank/DDBJ whole genome shotgun (WGS) entry which is preliminary data.</text>
</comment>
<gene>
    <name evidence="1" type="ORF">V1517DRAFT_334172</name>
</gene>
<evidence type="ECO:0000313" key="2">
    <source>
        <dbReference type="Proteomes" id="UP001489719"/>
    </source>
</evidence>
<sequence>MKILSRFYLGASLLLGVVAANDASQGHPKNSCVHLNAPHVPGANVISIKATELLNHTVPATPPFLLDSIYGLNVCEVDVVLTHPGADDQVLVKVWLPLENWNGRFQANGGSGYAAGEFDLTLGPSVKLGYSSASTDAGVSVNPLTPDTWALLPNGSVNMVTLTNFAHRSIHDMAIVGKEITEQFYGSKARYSYWNGCSTGGRQGMVAAQRYPDLFDGILAGAPAIFWASYVVAEQWPQVVMKEENTFPSQCELKAFTDAAIAQCDELDGIKDGIISDPDLCHFDPYRLVGTCVCCNGIEVTISEAVARVVLKTLQGPFGPRGQSLWYGLNVGTALDTLLNTNVVSGQRVGLPFFVNDAWIRYYLAKDANYNISDIDYSTFDRLLSQSETEYGSIIGTDSPDLSGFQKAGGKLLMWHGLSDQLIFPKGTIEYRDRVERLMGGSAKVNEFFRLFLAPGVDHCAGTPTLGAVPSDPLAALVTWVEKKKAPATLAASVSGSQRGARILCPYPLVAYYVGGHPRSAQSFQCI</sequence>
<name>A0ACC3TCP0_9ASCO</name>
<dbReference type="EMBL" id="MU970262">
    <property type="protein sequence ID" value="KAK9318935.1"/>
    <property type="molecule type" value="Genomic_DNA"/>
</dbReference>
<protein>
    <submittedName>
        <fullName evidence="1">Tannase/feruloyl esterase</fullName>
    </submittedName>
</protein>
<evidence type="ECO:0000313" key="1">
    <source>
        <dbReference type="EMBL" id="KAK9318935.1"/>
    </source>
</evidence>
<accession>A0ACC3TCP0</accession>
<keyword evidence="2" id="KW-1185">Reference proteome</keyword>
<organism evidence="1 2">
    <name type="scientific">Lipomyces orientalis</name>
    <dbReference type="NCBI Taxonomy" id="1233043"/>
    <lineage>
        <taxon>Eukaryota</taxon>
        <taxon>Fungi</taxon>
        <taxon>Dikarya</taxon>
        <taxon>Ascomycota</taxon>
        <taxon>Saccharomycotina</taxon>
        <taxon>Lipomycetes</taxon>
        <taxon>Lipomycetales</taxon>
        <taxon>Lipomycetaceae</taxon>
        <taxon>Lipomyces</taxon>
    </lineage>
</organism>
<reference evidence="2" key="1">
    <citation type="journal article" date="2024" name="Front. Bioeng. Biotechnol.">
        <title>Genome-scale model development and genomic sequencing of the oleaginous clade Lipomyces.</title>
        <authorList>
            <person name="Czajka J.J."/>
            <person name="Han Y."/>
            <person name="Kim J."/>
            <person name="Mondo S.J."/>
            <person name="Hofstad B.A."/>
            <person name="Robles A."/>
            <person name="Haridas S."/>
            <person name="Riley R."/>
            <person name="LaButti K."/>
            <person name="Pangilinan J."/>
            <person name="Andreopoulos W."/>
            <person name="Lipzen A."/>
            <person name="Yan J."/>
            <person name="Wang M."/>
            <person name="Ng V."/>
            <person name="Grigoriev I.V."/>
            <person name="Spatafora J.W."/>
            <person name="Magnuson J.K."/>
            <person name="Baker S.E."/>
            <person name="Pomraning K.R."/>
        </authorList>
    </citation>
    <scope>NUCLEOTIDE SEQUENCE [LARGE SCALE GENOMIC DNA]</scope>
    <source>
        <strain evidence="2">CBS 10300</strain>
    </source>
</reference>
<proteinExistence type="predicted"/>
<dbReference type="Proteomes" id="UP001489719">
    <property type="component" value="Unassembled WGS sequence"/>
</dbReference>